<dbReference type="InterPro" id="IPR044294">
    <property type="entry name" value="Lipase-like"/>
</dbReference>
<proteinExistence type="inferred from homology"/>
<dbReference type="PANTHER" id="PTHR12482">
    <property type="entry name" value="LIPASE ROG1-RELATED-RELATED"/>
    <property type="match status" value="1"/>
</dbReference>
<feature type="domain" description="DUF676" evidence="2">
    <location>
        <begin position="172"/>
        <end position="369"/>
    </location>
</feature>
<evidence type="ECO:0000313" key="4">
    <source>
        <dbReference type="EMBL" id="GET01476.1"/>
    </source>
</evidence>
<evidence type="ECO:0000256" key="1">
    <source>
        <dbReference type="ARBA" id="ARBA00007920"/>
    </source>
</evidence>
<evidence type="ECO:0000259" key="2">
    <source>
        <dbReference type="Pfam" id="PF05057"/>
    </source>
</evidence>
<keyword evidence="5" id="KW-1185">Reference proteome</keyword>
<comment type="caution">
    <text evidence="3">The sequence shown here is derived from an EMBL/GenBank/DDBJ whole genome shotgun (WGS) entry which is preliminary data.</text>
</comment>
<dbReference type="EMBL" id="BEXD01003112">
    <property type="protein sequence ID" value="GBC00279.1"/>
    <property type="molecule type" value="Genomic_DNA"/>
</dbReference>
<dbReference type="AlphaFoldDB" id="A0A2Z6S7S5"/>
<dbReference type="GO" id="GO:0047372">
    <property type="term" value="F:monoacylglycerol lipase activity"/>
    <property type="evidence" value="ECO:0007669"/>
    <property type="project" value="TreeGrafter"/>
</dbReference>
<dbReference type="InterPro" id="IPR029058">
    <property type="entry name" value="AB_hydrolase_fold"/>
</dbReference>
<dbReference type="Proteomes" id="UP000247702">
    <property type="component" value="Unassembled WGS sequence"/>
</dbReference>
<dbReference type="Gene3D" id="3.40.50.1820">
    <property type="entry name" value="alpha/beta hydrolase"/>
    <property type="match status" value="1"/>
</dbReference>
<dbReference type="Pfam" id="PF05057">
    <property type="entry name" value="DUF676"/>
    <property type="match status" value="1"/>
</dbReference>
<dbReference type="InterPro" id="IPR007751">
    <property type="entry name" value="DUF676_lipase-like"/>
</dbReference>
<organism evidence="3 5">
    <name type="scientific">Rhizophagus clarus</name>
    <dbReference type="NCBI Taxonomy" id="94130"/>
    <lineage>
        <taxon>Eukaryota</taxon>
        <taxon>Fungi</taxon>
        <taxon>Fungi incertae sedis</taxon>
        <taxon>Mucoromycota</taxon>
        <taxon>Glomeromycotina</taxon>
        <taxon>Glomeromycetes</taxon>
        <taxon>Glomerales</taxon>
        <taxon>Glomeraceae</taxon>
        <taxon>Rhizophagus</taxon>
    </lineage>
</organism>
<reference evidence="4" key="2">
    <citation type="submission" date="2019-10" db="EMBL/GenBank/DDBJ databases">
        <title>Conservation and host-specific expression of non-tandemly repeated heterogenous ribosome RNA gene in arbuscular mycorrhizal fungi.</title>
        <authorList>
            <person name="Maeda T."/>
            <person name="Kobayashi Y."/>
            <person name="Nakagawa T."/>
            <person name="Ezawa T."/>
            <person name="Yamaguchi K."/>
            <person name="Bino T."/>
            <person name="Nishimoto Y."/>
            <person name="Shigenobu S."/>
            <person name="Kawaguchi M."/>
        </authorList>
    </citation>
    <scope>NUCLEOTIDE SEQUENCE</scope>
    <source>
        <strain evidence="4">HR1</strain>
    </source>
</reference>
<dbReference type="SUPFAM" id="SSF53474">
    <property type="entry name" value="alpha/beta-Hydrolases"/>
    <property type="match status" value="1"/>
</dbReference>
<reference evidence="3 5" key="1">
    <citation type="submission" date="2017-11" db="EMBL/GenBank/DDBJ databases">
        <title>The genome of Rhizophagus clarus HR1 reveals common genetic basis of auxotrophy among arbuscular mycorrhizal fungi.</title>
        <authorList>
            <person name="Kobayashi Y."/>
        </authorList>
    </citation>
    <scope>NUCLEOTIDE SEQUENCE [LARGE SCALE GENOMIC DNA]</scope>
    <source>
        <strain evidence="3 5">HR1</strain>
    </source>
</reference>
<dbReference type="EMBL" id="BLAL01000300">
    <property type="protein sequence ID" value="GET01476.1"/>
    <property type="molecule type" value="Genomic_DNA"/>
</dbReference>
<sequence length="493" mass="56218">MSQKLIKIWYSFSELSIGEISRYRIKVDQSINNSLPPIHNLIIKITNKTPIIYRGAILSGPYNLSASVISTDYIKQKQILDSIPNCRPSISCGESWKLNLIIPSNCIGDWTIEIISEILFSTTKVKYKVSLFAVIPQNIDKIDKYSSLITHEFYKTIDIFRLPDLSTLDSKSDIHLVVLTHGLNGSILDELYLNEAIQERYSNNNKIVVYASDVNHSLTEEGIEKCSKRLAEHLLKYIGWNTSHKPFISKISMVGHSLGGLFNLFVAGYLQSVTNGTFFEKIEPIHFITFASPLLGSTRLAWYIKIPMKLGLLGKTGKELILKKCKTDQEPLLLSISHPTSPSHIALTKFRNRTLYANIVNDNLVFLKTSSLYFVDLEEEDIIKIGIIDNIKFFLASLNPPKITEDYLIRSFSGISPIIHDKVYEPEDIPPPQLQNNLSIEEKIARNWHEDMTWKKVLVRIEGEAHMTMIVRRKWLNAAGIRVIEHLLDNHEL</sequence>
<protein>
    <submittedName>
        <fullName evidence="4">ROG1-like protein</fullName>
    </submittedName>
</protein>
<dbReference type="Proteomes" id="UP000615446">
    <property type="component" value="Unassembled WGS sequence"/>
</dbReference>
<accession>A0A2Z6S7S5</accession>
<evidence type="ECO:0000313" key="5">
    <source>
        <dbReference type="Proteomes" id="UP000247702"/>
    </source>
</evidence>
<dbReference type="PANTHER" id="PTHR12482:SF62">
    <property type="entry name" value="LIPASE ROG1-RELATED"/>
    <property type="match status" value="1"/>
</dbReference>
<evidence type="ECO:0000313" key="3">
    <source>
        <dbReference type="EMBL" id="GBC00279.1"/>
    </source>
</evidence>
<name>A0A2Z6S7S5_9GLOM</name>
<comment type="similarity">
    <text evidence="1">Belongs to the putative lipase ROG1 family.</text>
</comment>
<dbReference type="OrthoDB" id="5368485at2759"/>
<gene>
    <name evidence="4" type="ORF">RCL2_002788300</name>
    <name evidence="3" type="ORF">RclHR1_00380047</name>
</gene>